<dbReference type="PANTHER" id="PTHR14097">
    <property type="entry name" value="OXIDOREDUCTASE HTATIP2"/>
    <property type="match status" value="1"/>
</dbReference>
<dbReference type="Proteomes" id="UP000261905">
    <property type="component" value="Unassembled WGS sequence"/>
</dbReference>
<reference evidence="3 4" key="1">
    <citation type="submission" date="2018-08" db="EMBL/GenBank/DDBJ databases">
        <title>Paenibacillus sp. M4BSY-1, whole genome shotgun sequence.</title>
        <authorList>
            <person name="Tuo L."/>
        </authorList>
    </citation>
    <scope>NUCLEOTIDE SEQUENCE [LARGE SCALE GENOMIC DNA]</scope>
    <source>
        <strain evidence="3 4">M4BSY-1</strain>
    </source>
</reference>
<sequence>MKVIITGATGMVGEGVMHECLLHPDVKEILLLSRRPSGVVHDKIKEVIHDDLLHLETFAGELAGYDACFFCLGVSSIGKSEAEYTRVTYDLTLHVAGILADQNPEMVFCYVTGGGTDSSEQGRSMWARVKGRTENALLRLPFKDAYMFRPGYIHPTEGLSHSHAYYKVLGLLYPMLRKLIPRHVTTLKELGLSMIHIVQKGYEKKIVDNLDMAKLAHPE</sequence>
<dbReference type="RefSeq" id="WP_116044593.1">
    <property type="nucleotide sequence ID" value="NZ_QUBQ01000001.1"/>
</dbReference>
<dbReference type="InterPro" id="IPR001509">
    <property type="entry name" value="Epimerase_deHydtase"/>
</dbReference>
<proteinExistence type="predicted"/>
<dbReference type="InterPro" id="IPR036291">
    <property type="entry name" value="NAD(P)-bd_dom_sf"/>
</dbReference>
<name>A0A371PLT5_9BACL</name>
<protein>
    <submittedName>
        <fullName evidence="3">NAD-dependent epimerase/dehydratase family protein</fullName>
    </submittedName>
</protein>
<dbReference type="SUPFAM" id="SSF51735">
    <property type="entry name" value="NAD(P)-binding Rossmann-fold domains"/>
    <property type="match status" value="1"/>
</dbReference>
<evidence type="ECO:0000313" key="4">
    <source>
        <dbReference type="Proteomes" id="UP000261905"/>
    </source>
</evidence>
<dbReference type="OrthoDB" id="9785372at2"/>
<gene>
    <name evidence="3" type="ORF">DX130_09220</name>
</gene>
<dbReference type="PANTHER" id="PTHR14097:SF8">
    <property type="entry name" value="NAD(P)-BINDING DOMAIN-CONTAINING PROTEIN"/>
    <property type="match status" value="1"/>
</dbReference>
<dbReference type="AlphaFoldDB" id="A0A371PLT5"/>
<evidence type="ECO:0000313" key="3">
    <source>
        <dbReference type="EMBL" id="REK77164.1"/>
    </source>
</evidence>
<dbReference type="Pfam" id="PF01370">
    <property type="entry name" value="Epimerase"/>
    <property type="match status" value="1"/>
</dbReference>
<evidence type="ECO:0000256" key="1">
    <source>
        <dbReference type="ARBA" id="ARBA00004370"/>
    </source>
</evidence>
<dbReference type="Gene3D" id="3.40.50.720">
    <property type="entry name" value="NAD(P)-binding Rossmann-like Domain"/>
    <property type="match status" value="1"/>
</dbReference>
<evidence type="ECO:0000259" key="2">
    <source>
        <dbReference type="Pfam" id="PF01370"/>
    </source>
</evidence>
<comment type="caution">
    <text evidence="3">The sequence shown here is derived from an EMBL/GenBank/DDBJ whole genome shotgun (WGS) entry which is preliminary data.</text>
</comment>
<organism evidence="3 4">
    <name type="scientific">Paenibacillus paeoniae</name>
    <dbReference type="NCBI Taxonomy" id="2292705"/>
    <lineage>
        <taxon>Bacteria</taxon>
        <taxon>Bacillati</taxon>
        <taxon>Bacillota</taxon>
        <taxon>Bacilli</taxon>
        <taxon>Bacillales</taxon>
        <taxon>Paenibacillaceae</taxon>
        <taxon>Paenibacillus</taxon>
    </lineage>
</organism>
<feature type="domain" description="NAD-dependent epimerase/dehydratase" evidence="2">
    <location>
        <begin position="3"/>
        <end position="108"/>
    </location>
</feature>
<keyword evidence="4" id="KW-1185">Reference proteome</keyword>
<dbReference type="EMBL" id="QUBQ01000001">
    <property type="protein sequence ID" value="REK77164.1"/>
    <property type="molecule type" value="Genomic_DNA"/>
</dbReference>
<accession>A0A371PLT5</accession>
<dbReference type="GO" id="GO:0016020">
    <property type="term" value="C:membrane"/>
    <property type="evidence" value="ECO:0007669"/>
    <property type="project" value="UniProtKB-SubCell"/>
</dbReference>
<comment type="subcellular location">
    <subcellularLocation>
        <location evidence="1">Membrane</location>
    </subcellularLocation>
</comment>